<evidence type="ECO:0000256" key="1">
    <source>
        <dbReference type="ARBA" id="ARBA00010641"/>
    </source>
</evidence>
<dbReference type="AlphaFoldDB" id="A0A1W2E3N0"/>
<dbReference type="SUPFAM" id="SSF88659">
    <property type="entry name" value="Sigma3 and sigma4 domains of RNA polymerase sigma factors"/>
    <property type="match status" value="1"/>
</dbReference>
<feature type="domain" description="RNA polymerase sigma factor 70 region 4 type 2" evidence="5">
    <location>
        <begin position="123"/>
        <end position="174"/>
    </location>
</feature>
<gene>
    <name evidence="6" type="ORF">SAMN04488524_4424</name>
</gene>
<dbReference type="GO" id="GO:0006352">
    <property type="term" value="P:DNA-templated transcription initiation"/>
    <property type="evidence" value="ECO:0007669"/>
    <property type="project" value="InterPro"/>
</dbReference>
<dbReference type="EMBL" id="FWXT01000004">
    <property type="protein sequence ID" value="SMD04002.1"/>
    <property type="molecule type" value="Genomic_DNA"/>
</dbReference>
<dbReference type="NCBIfam" id="TIGR02985">
    <property type="entry name" value="Sig70_bacteroi1"/>
    <property type="match status" value="1"/>
</dbReference>
<evidence type="ECO:0000256" key="3">
    <source>
        <dbReference type="ARBA" id="ARBA00023082"/>
    </source>
</evidence>
<dbReference type="Gene3D" id="1.10.10.10">
    <property type="entry name" value="Winged helix-like DNA-binding domain superfamily/Winged helix DNA-binding domain"/>
    <property type="match status" value="1"/>
</dbReference>
<dbReference type="PRINTS" id="PR00038">
    <property type="entry name" value="HTHLUXR"/>
</dbReference>
<dbReference type="OrthoDB" id="1097528at2"/>
<keyword evidence="3" id="KW-0731">Sigma factor</keyword>
<dbReference type="InterPro" id="IPR013324">
    <property type="entry name" value="RNA_pol_sigma_r3/r4-like"/>
</dbReference>
<dbReference type="PANTHER" id="PTHR43133">
    <property type="entry name" value="RNA POLYMERASE ECF-TYPE SIGMA FACTO"/>
    <property type="match status" value="1"/>
</dbReference>
<evidence type="ECO:0000256" key="4">
    <source>
        <dbReference type="ARBA" id="ARBA00023163"/>
    </source>
</evidence>
<dbReference type="RefSeq" id="WP_084241202.1">
    <property type="nucleotide sequence ID" value="NZ_FWXT01000004.1"/>
</dbReference>
<name>A0A1W2E3N0_9SPHI</name>
<keyword evidence="4" id="KW-0804">Transcription</keyword>
<dbReference type="InterPro" id="IPR014284">
    <property type="entry name" value="RNA_pol_sigma-70_dom"/>
</dbReference>
<evidence type="ECO:0000313" key="7">
    <source>
        <dbReference type="Proteomes" id="UP000192756"/>
    </source>
</evidence>
<dbReference type="InterPro" id="IPR039425">
    <property type="entry name" value="RNA_pol_sigma-70-like"/>
</dbReference>
<comment type="similarity">
    <text evidence="1">Belongs to the sigma-70 factor family. ECF subfamily.</text>
</comment>
<dbReference type="InterPro" id="IPR036388">
    <property type="entry name" value="WH-like_DNA-bd_sf"/>
</dbReference>
<proteinExistence type="inferred from homology"/>
<dbReference type="NCBIfam" id="TIGR02937">
    <property type="entry name" value="sigma70-ECF"/>
    <property type="match status" value="1"/>
</dbReference>
<dbReference type="Gene3D" id="1.10.1740.10">
    <property type="match status" value="1"/>
</dbReference>
<keyword evidence="2" id="KW-0805">Transcription regulation</keyword>
<dbReference type="InterPro" id="IPR014327">
    <property type="entry name" value="RNA_pol_sigma70_bacteroid"/>
</dbReference>
<dbReference type="Pfam" id="PF08281">
    <property type="entry name" value="Sigma70_r4_2"/>
    <property type="match status" value="1"/>
</dbReference>
<evidence type="ECO:0000259" key="5">
    <source>
        <dbReference type="Pfam" id="PF08281"/>
    </source>
</evidence>
<dbReference type="PANTHER" id="PTHR43133:SF46">
    <property type="entry name" value="RNA POLYMERASE SIGMA-70 FACTOR ECF SUBFAMILY"/>
    <property type="match status" value="1"/>
</dbReference>
<reference evidence="7" key="1">
    <citation type="submission" date="2017-04" db="EMBL/GenBank/DDBJ databases">
        <authorList>
            <person name="Varghese N."/>
            <person name="Submissions S."/>
        </authorList>
    </citation>
    <scope>NUCLEOTIDE SEQUENCE [LARGE SCALE GENOMIC DNA]</scope>
    <source>
        <strain evidence="7">DSM 12126</strain>
    </source>
</reference>
<dbReference type="STRING" id="151894.SAMN04488524_4424"/>
<dbReference type="InterPro" id="IPR013249">
    <property type="entry name" value="RNA_pol_sigma70_r4_t2"/>
</dbReference>
<keyword evidence="7" id="KW-1185">Reference proteome</keyword>
<dbReference type="Proteomes" id="UP000192756">
    <property type="component" value="Unassembled WGS sequence"/>
</dbReference>
<sequence>MKNYKLLSDEELFVLIKQDNQGAFSTLFDRYWKKMLTKASSLLRSEDGAEEVVLDMFTNLWKRRHTTEIRNTIHTYIASAVKYEVFNQISGRKKKYPFIEDVKPGPVADDATQQWLDFADLQQDLERAIAALPEKCRLVFKHRNDGMKGKEIAELLKISQKTVEAHIEKALRTLREKFYRYIFYIFLKFN</sequence>
<dbReference type="InterPro" id="IPR013325">
    <property type="entry name" value="RNA_pol_sigma_r2"/>
</dbReference>
<organism evidence="6 7">
    <name type="scientific">Pedobacter africanus</name>
    <dbReference type="NCBI Taxonomy" id="151894"/>
    <lineage>
        <taxon>Bacteria</taxon>
        <taxon>Pseudomonadati</taxon>
        <taxon>Bacteroidota</taxon>
        <taxon>Sphingobacteriia</taxon>
        <taxon>Sphingobacteriales</taxon>
        <taxon>Sphingobacteriaceae</taxon>
        <taxon>Pedobacter</taxon>
    </lineage>
</organism>
<evidence type="ECO:0000256" key="2">
    <source>
        <dbReference type="ARBA" id="ARBA00023015"/>
    </source>
</evidence>
<protein>
    <submittedName>
        <fullName evidence="6">RNA polymerase sigma-70 factor, ECF subfamily</fullName>
    </submittedName>
</protein>
<dbReference type="GO" id="GO:0003677">
    <property type="term" value="F:DNA binding"/>
    <property type="evidence" value="ECO:0007669"/>
    <property type="project" value="InterPro"/>
</dbReference>
<dbReference type="SUPFAM" id="SSF88946">
    <property type="entry name" value="Sigma2 domain of RNA polymerase sigma factors"/>
    <property type="match status" value="1"/>
</dbReference>
<accession>A0A1W2E3N0</accession>
<evidence type="ECO:0000313" key="6">
    <source>
        <dbReference type="EMBL" id="SMD04002.1"/>
    </source>
</evidence>
<dbReference type="GO" id="GO:0016987">
    <property type="term" value="F:sigma factor activity"/>
    <property type="evidence" value="ECO:0007669"/>
    <property type="project" value="UniProtKB-KW"/>
</dbReference>
<dbReference type="InterPro" id="IPR000792">
    <property type="entry name" value="Tscrpt_reg_LuxR_C"/>
</dbReference>